<dbReference type="GO" id="GO:0009249">
    <property type="term" value="P:protein lipoylation"/>
    <property type="evidence" value="ECO:0007669"/>
    <property type="project" value="InterPro"/>
</dbReference>
<organism evidence="9 10">
    <name type="scientific">Facklamia hominis</name>
    <dbReference type="NCBI Taxonomy" id="178214"/>
    <lineage>
        <taxon>Bacteria</taxon>
        <taxon>Bacillati</taxon>
        <taxon>Bacillota</taxon>
        <taxon>Bacilli</taxon>
        <taxon>Lactobacillales</taxon>
        <taxon>Aerococcaceae</taxon>
        <taxon>Facklamia</taxon>
    </lineage>
</organism>
<dbReference type="SUPFAM" id="SSF55681">
    <property type="entry name" value="Class II aaRS and biotin synthetases"/>
    <property type="match status" value="1"/>
</dbReference>
<comment type="pathway">
    <text evidence="2">Protein modification; protein lipoylation via exogenous pathway; protein N(6)-(lipoyl)lysine from lipoate: step 1/2.</text>
</comment>
<dbReference type="EC" id="6.3.1.20" evidence="3"/>
<evidence type="ECO:0000256" key="5">
    <source>
        <dbReference type="ARBA" id="ARBA00022741"/>
    </source>
</evidence>
<evidence type="ECO:0000256" key="7">
    <source>
        <dbReference type="ARBA" id="ARBA00048037"/>
    </source>
</evidence>
<dbReference type="InterPro" id="IPR004562">
    <property type="entry name" value="LipoylTrfase_LipoateP_Ligase"/>
</dbReference>
<dbReference type="SUPFAM" id="SSF82649">
    <property type="entry name" value="SufE/NifU"/>
    <property type="match status" value="1"/>
</dbReference>
<dbReference type="GO" id="GO:0005737">
    <property type="term" value="C:cytoplasm"/>
    <property type="evidence" value="ECO:0007669"/>
    <property type="project" value="TreeGrafter"/>
</dbReference>
<evidence type="ECO:0000259" key="8">
    <source>
        <dbReference type="PROSITE" id="PS51733"/>
    </source>
</evidence>
<dbReference type="GO" id="GO:0005524">
    <property type="term" value="F:ATP binding"/>
    <property type="evidence" value="ECO:0007669"/>
    <property type="project" value="UniProtKB-KW"/>
</dbReference>
<comment type="catalytic activity">
    <reaction evidence="7">
        <text>L-lysyl-[lipoyl-carrier protein] + (R)-lipoate + ATP = N(6)-[(R)-lipoyl]-L-lysyl-[lipoyl-carrier protein] + AMP + diphosphate + H(+)</text>
        <dbReference type="Rhea" id="RHEA:49288"/>
        <dbReference type="Rhea" id="RHEA-COMP:10500"/>
        <dbReference type="Rhea" id="RHEA-COMP:10502"/>
        <dbReference type="ChEBI" id="CHEBI:15378"/>
        <dbReference type="ChEBI" id="CHEBI:29969"/>
        <dbReference type="ChEBI" id="CHEBI:30616"/>
        <dbReference type="ChEBI" id="CHEBI:33019"/>
        <dbReference type="ChEBI" id="CHEBI:83088"/>
        <dbReference type="ChEBI" id="CHEBI:83099"/>
        <dbReference type="ChEBI" id="CHEBI:456215"/>
        <dbReference type="EC" id="6.3.1.20"/>
    </reaction>
</comment>
<protein>
    <recommendedName>
        <fullName evidence="3">lipoate--protein ligase</fullName>
        <ecNumber evidence="3">6.3.1.20</ecNumber>
    </recommendedName>
</protein>
<comment type="caution">
    <text evidence="9">The sequence shown here is derived from an EMBL/GenBank/DDBJ whole genome shotgun (WGS) entry which is preliminary data.</text>
</comment>
<dbReference type="RefSeq" id="WP_070609534.1">
    <property type="nucleotide sequence ID" value="NZ_JASOOE010000005.1"/>
</dbReference>
<dbReference type="GO" id="GO:0016979">
    <property type="term" value="F:lipoate-protein ligase activity"/>
    <property type="evidence" value="ECO:0007669"/>
    <property type="project" value="UniProtKB-EC"/>
</dbReference>
<evidence type="ECO:0000313" key="10">
    <source>
        <dbReference type="Proteomes" id="UP001229251"/>
    </source>
</evidence>
<gene>
    <name evidence="9" type="ORF">QP433_03850</name>
</gene>
<feature type="domain" description="BPL/LPL catalytic" evidence="8">
    <location>
        <begin position="31"/>
        <end position="224"/>
    </location>
</feature>
<name>A0AAJ1Q5X3_9LACT</name>
<accession>A0AAJ1Q5X3</accession>
<dbReference type="Pfam" id="PF21948">
    <property type="entry name" value="LplA-B_cat"/>
    <property type="match status" value="1"/>
</dbReference>
<dbReference type="GO" id="GO:0017118">
    <property type="term" value="F:lipoyltransferase activity"/>
    <property type="evidence" value="ECO:0007669"/>
    <property type="project" value="TreeGrafter"/>
</dbReference>
<proteinExistence type="predicted"/>
<sequence length="350" mass="39909">MIIIEPKRGGEWVYDQGTLMALQAYARDHIFLDDDIVMPYMCRPSIQIGLYQNAFEEVNQPYMDEHGIGLVRRETGGGAIYLDDRNMSYCFLFNTDNGNDIYGNYDKLYAPIVKALKKLGVEGLQQKGRNDLTLNGQKISGAAMTVVHGRVYAGFSMLLDPNYEVMDIVLKPNQKKMASHAVQSVRARVGALRQALADEYKDITVEEYTELTLKELCQVDDLKDAKRYVLSEEEWAAIDQIANERYNNWDWNYGRFREFQFKVSDRFEGVGTLHIGLSIKKAIIEDIQISGDFFAVKPIQELEAKLKDVPLRKDAMLEALEGTQVSDYITRMTNEGLIDFILQIPQAEEA</sequence>
<comment type="pathway">
    <text evidence="1">Protein modification; protein lipoylation via exogenous pathway; protein N(6)-(lipoyl)lysine from lipoate: step 2/2.</text>
</comment>
<keyword evidence="5" id="KW-0547">Nucleotide-binding</keyword>
<dbReference type="Gene3D" id="3.30.930.10">
    <property type="entry name" value="Bira Bifunctional Protein, Domain 2"/>
    <property type="match status" value="1"/>
</dbReference>
<reference evidence="9" key="1">
    <citation type="submission" date="2023-05" db="EMBL/GenBank/DDBJ databases">
        <title>Cataloging the Phylogenetic Diversity of Human Bladder Bacteria.</title>
        <authorList>
            <person name="Du J."/>
        </authorList>
    </citation>
    <scope>NUCLEOTIDE SEQUENCE</scope>
    <source>
        <strain evidence="9">UMB1231</strain>
    </source>
</reference>
<evidence type="ECO:0000256" key="4">
    <source>
        <dbReference type="ARBA" id="ARBA00022598"/>
    </source>
</evidence>
<dbReference type="NCBIfam" id="TIGR00545">
    <property type="entry name" value="lipoyltrans"/>
    <property type="match status" value="1"/>
</dbReference>
<dbReference type="PANTHER" id="PTHR12561">
    <property type="entry name" value="LIPOATE-PROTEIN LIGASE"/>
    <property type="match status" value="1"/>
</dbReference>
<dbReference type="PANTHER" id="PTHR12561:SF3">
    <property type="entry name" value="LIPOYLTRANSFERASE 1, MITOCHONDRIAL"/>
    <property type="match status" value="1"/>
</dbReference>
<dbReference type="InterPro" id="IPR019491">
    <property type="entry name" value="Lipoate_protein_ligase_C"/>
</dbReference>
<dbReference type="CDD" id="cd16443">
    <property type="entry name" value="LplA"/>
    <property type="match status" value="1"/>
</dbReference>
<dbReference type="PROSITE" id="PS51733">
    <property type="entry name" value="BPL_LPL_CATALYTIC"/>
    <property type="match status" value="1"/>
</dbReference>
<dbReference type="Gene3D" id="3.30.390.50">
    <property type="entry name" value="CO dehydrogenase flavoprotein, C-terminal domain"/>
    <property type="match status" value="1"/>
</dbReference>
<evidence type="ECO:0000256" key="3">
    <source>
        <dbReference type="ARBA" id="ARBA00012367"/>
    </source>
</evidence>
<evidence type="ECO:0000256" key="2">
    <source>
        <dbReference type="ARBA" id="ARBA00005124"/>
    </source>
</evidence>
<dbReference type="EMBL" id="JASOOE010000005">
    <property type="protein sequence ID" value="MDK7187108.1"/>
    <property type="molecule type" value="Genomic_DNA"/>
</dbReference>
<keyword evidence="6" id="KW-0067">ATP-binding</keyword>
<keyword evidence="4 9" id="KW-0436">Ligase</keyword>
<dbReference type="Pfam" id="PF10437">
    <property type="entry name" value="Lip_prot_lig_C"/>
    <property type="match status" value="1"/>
</dbReference>
<dbReference type="Proteomes" id="UP001229251">
    <property type="component" value="Unassembled WGS sequence"/>
</dbReference>
<dbReference type="InterPro" id="IPR004143">
    <property type="entry name" value="BPL_LPL_catalytic"/>
</dbReference>
<evidence type="ECO:0000313" key="9">
    <source>
        <dbReference type="EMBL" id="MDK7187108.1"/>
    </source>
</evidence>
<dbReference type="FunFam" id="3.30.930.10:FF:000072">
    <property type="entry name" value="Lipoate--protein ligase"/>
    <property type="match status" value="1"/>
</dbReference>
<dbReference type="InterPro" id="IPR045864">
    <property type="entry name" value="aa-tRNA-synth_II/BPL/LPL"/>
</dbReference>
<evidence type="ECO:0000256" key="1">
    <source>
        <dbReference type="ARBA" id="ARBA00005085"/>
    </source>
</evidence>
<dbReference type="AlphaFoldDB" id="A0AAJ1Q5X3"/>
<evidence type="ECO:0000256" key="6">
    <source>
        <dbReference type="ARBA" id="ARBA00022840"/>
    </source>
</evidence>